<dbReference type="AlphaFoldDB" id="A0A1H6V052"/>
<dbReference type="RefSeq" id="WP_165589531.1">
    <property type="nucleotide sequence ID" value="NZ_FNYS01000008.1"/>
</dbReference>
<proteinExistence type="predicted"/>
<gene>
    <name evidence="1" type="ORF">SAMN04488018_10854</name>
</gene>
<evidence type="ECO:0000313" key="2">
    <source>
        <dbReference type="Proteomes" id="UP000183077"/>
    </source>
</evidence>
<name>A0A1H6V052_9FLAO</name>
<dbReference type="GeneID" id="82258949"/>
<organism evidence="1 2">
    <name type="scientific">Myroides marinus</name>
    <dbReference type="NCBI Taxonomy" id="703342"/>
    <lineage>
        <taxon>Bacteria</taxon>
        <taxon>Pseudomonadati</taxon>
        <taxon>Bacteroidota</taxon>
        <taxon>Flavobacteriia</taxon>
        <taxon>Flavobacteriales</taxon>
        <taxon>Flavobacteriaceae</taxon>
        <taxon>Myroides</taxon>
    </lineage>
</organism>
<evidence type="ECO:0000313" key="1">
    <source>
        <dbReference type="EMBL" id="SEI97256.1"/>
    </source>
</evidence>
<accession>A0A1H6V052</accession>
<sequence length="56" mass="6674">MKVKDKVVDIETNEEYIIKDIIEKNKFIPEDLYKLTSITTKKEIQVFKSTFESSFK</sequence>
<reference evidence="1 2" key="1">
    <citation type="submission" date="2016-10" db="EMBL/GenBank/DDBJ databases">
        <authorList>
            <person name="de Groot N.N."/>
        </authorList>
    </citation>
    <scope>NUCLEOTIDE SEQUENCE [LARGE SCALE GENOMIC DNA]</scope>
    <source>
        <strain evidence="1 2">DSM 23048</strain>
    </source>
</reference>
<dbReference type="Proteomes" id="UP000183077">
    <property type="component" value="Unassembled WGS sequence"/>
</dbReference>
<dbReference type="EMBL" id="FNYS01000008">
    <property type="protein sequence ID" value="SEI97256.1"/>
    <property type="molecule type" value="Genomic_DNA"/>
</dbReference>
<protein>
    <submittedName>
        <fullName evidence="1">Uncharacterized protein</fullName>
    </submittedName>
</protein>